<dbReference type="OMA" id="IWFPMRY"/>
<dbReference type="EMBL" id="JOWA01000165">
    <property type="protein sequence ID" value="KEZ39058.1"/>
    <property type="molecule type" value="Genomic_DNA"/>
</dbReference>
<proteinExistence type="predicted"/>
<comment type="caution">
    <text evidence="3">The sequence shown here is derived from an EMBL/GenBank/DDBJ whole genome shotgun (WGS) entry which is preliminary data.</text>
</comment>
<feature type="transmembrane region" description="Helical" evidence="2">
    <location>
        <begin position="279"/>
        <end position="301"/>
    </location>
</feature>
<dbReference type="KEGG" id="sapo:SAPIO_CDS10439"/>
<dbReference type="OrthoDB" id="5368516at2759"/>
<dbReference type="RefSeq" id="XP_016638857.1">
    <property type="nucleotide sequence ID" value="XM_016784024.1"/>
</dbReference>
<dbReference type="GeneID" id="27719635"/>
<feature type="transmembrane region" description="Helical" evidence="2">
    <location>
        <begin position="195"/>
        <end position="215"/>
    </location>
</feature>
<sequence length="657" mass="72677">MDSSWGWIEPRSDELWARQFGGVGGNNDNDNDDGNNNNNNNRNGTFRGGGRNSTNNLISQFRFQAAKSIRTSTIILSVFNVVAAFATALGILWDGYATAKRNNPKYKFRTSAFNCIGSAETFPFVLSCGIVIQGIVFAVAQSTGLKGSQVLGCTIVSQMMLPAVFIVPYIQLIFGVEVAIRALRRKNPFPPRTRWSVVICLTIVGTLLLVTYLVTHFIRPPNFCFASLFWFVQRYSMGCFVVLTIISVGVLAATGIIFMKLHRNAAIDPTERTASSRMVYYLAVAFLSTVLIIPFFFSLAFQNQRNRDVNAPLQLSMVASVVANVSGLMTGGLHLFLRSTSVSTIGPRDKDGKYQEERRQSFKQRIRMWPSRDAEASGQSTNVPTSLRRMNTDDSFTSSEGRGGYDSDEEKKDIWDDRVNPLRSHAVFPTATATALRATQPHQTHAPKNSYSLFPNNNSTLKPPTLLPATTYDPSAKEVMVDVGTLKPPAPIHGFRHRRDSSLASHATVQIGLRLSNVDDMPPLNSKYFNDTHKVHNLECPLARGADAQQRPSPLSNVAMHFQTTNERDDDSVTMYADDASIAGDYNRKSSGEREEDCTLSPAVYKPPESPKKTKVTSPRGVGFTIPPPRTQLSPRQSPPSSSVLRDQSEVKKADWI</sequence>
<feature type="region of interest" description="Disordered" evidence="1">
    <location>
        <begin position="19"/>
        <end position="51"/>
    </location>
</feature>
<gene>
    <name evidence="3" type="ORF">SAPIO_CDS10439</name>
</gene>
<reference evidence="3 4" key="1">
    <citation type="journal article" date="2014" name="Genome Announc.">
        <title>Draft genome sequence of the pathogenic fungus Scedosporium apiospermum.</title>
        <authorList>
            <person name="Vandeputte P."/>
            <person name="Ghamrawi S."/>
            <person name="Rechenmann M."/>
            <person name="Iltis A."/>
            <person name="Giraud S."/>
            <person name="Fleury M."/>
            <person name="Thornton C."/>
            <person name="Delhaes L."/>
            <person name="Meyer W."/>
            <person name="Papon N."/>
            <person name="Bouchara J.P."/>
        </authorList>
    </citation>
    <scope>NUCLEOTIDE SEQUENCE [LARGE SCALE GENOMIC DNA]</scope>
    <source>
        <strain evidence="3 4">IHEM 14462</strain>
    </source>
</reference>
<evidence type="ECO:0000256" key="1">
    <source>
        <dbReference type="SAM" id="MobiDB-lite"/>
    </source>
</evidence>
<feature type="region of interest" description="Disordered" evidence="1">
    <location>
        <begin position="438"/>
        <end position="459"/>
    </location>
</feature>
<feature type="region of interest" description="Disordered" evidence="1">
    <location>
        <begin position="369"/>
        <end position="413"/>
    </location>
</feature>
<feature type="transmembrane region" description="Helical" evidence="2">
    <location>
        <begin position="113"/>
        <end position="140"/>
    </location>
</feature>
<feature type="compositionally biased region" description="Polar residues" evidence="1">
    <location>
        <begin position="440"/>
        <end position="459"/>
    </location>
</feature>
<evidence type="ECO:0000313" key="4">
    <source>
        <dbReference type="Proteomes" id="UP000028545"/>
    </source>
</evidence>
<feature type="transmembrane region" description="Helical" evidence="2">
    <location>
        <begin position="235"/>
        <end position="258"/>
    </location>
</feature>
<feature type="compositionally biased region" description="Polar residues" evidence="1">
    <location>
        <begin position="377"/>
        <end position="400"/>
    </location>
</feature>
<feature type="compositionally biased region" description="Basic and acidic residues" evidence="1">
    <location>
        <begin position="647"/>
        <end position="657"/>
    </location>
</feature>
<accession>A0A084FVE6</accession>
<protein>
    <submittedName>
        <fullName evidence="3">Uncharacterized protein</fullName>
    </submittedName>
</protein>
<keyword evidence="2" id="KW-0812">Transmembrane</keyword>
<feature type="compositionally biased region" description="Low complexity" evidence="1">
    <location>
        <begin position="631"/>
        <end position="643"/>
    </location>
</feature>
<dbReference type="Proteomes" id="UP000028545">
    <property type="component" value="Unassembled WGS sequence"/>
</dbReference>
<name>A0A084FVE6_PSEDA</name>
<dbReference type="HOGENOM" id="CLU_020690_0_0_1"/>
<dbReference type="VEuPathDB" id="FungiDB:SAPIO_CDS10439"/>
<organism evidence="3 4">
    <name type="scientific">Pseudallescheria apiosperma</name>
    <name type="common">Scedosporium apiospermum</name>
    <dbReference type="NCBI Taxonomy" id="563466"/>
    <lineage>
        <taxon>Eukaryota</taxon>
        <taxon>Fungi</taxon>
        <taxon>Dikarya</taxon>
        <taxon>Ascomycota</taxon>
        <taxon>Pezizomycotina</taxon>
        <taxon>Sordariomycetes</taxon>
        <taxon>Hypocreomycetidae</taxon>
        <taxon>Microascales</taxon>
        <taxon>Microascaceae</taxon>
        <taxon>Scedosporium</taxon>
    </lineage>
</organism>
<feature type="transmembrane region" description="Helical" evidence="2">
    <location>
        <begin position="74"/>
        <end position="93"/>
    </location>
</feature>
<keyword evidence="4" id="KW-1185">Reference proteome</keyword>
<feature type="compositionally biased region" description="Basic and acidic residues" evidence="1">
    <location>
        <begin position="403"/>
        <end position="413"/>
    </location>
</feature>
<dbReference type="AlphaFoldDB" id="A0A084FVE6"/>
<keyword evidence="2" id="KW-1133">Transmembrane helix</keyword>
<keyword evidence="2" id="KW-0472">Membrane</keyword>
<feature type="transmembrane region" description="Helical" evidence="2">
    <location>
        <begin position="313"/>
        <end position="337"/>
    </location>
</feature>
<evidence type="ECO:0000256" key="2">
    <source>
        <dbReference type="SAM" id="Phobius"/>
    </source>
</evidence>
<feature type="transmembrane region" description="Helical" evidence="2">
    <location>
        <begin position="160"/>
        <end position="183"/>
    </location>
</feature>
<feature type="region of interest" description="Disordered" evidence="1">
    <location>
        <begin position="584"/>
        <end position="657"/>
    </location>
</feature>
<evidence type="ECO:0000313" key="3">
    <source>
        <dbReference type="EMBL" id="KEZ39058.1"/>
    </source>
</evidence>
<feature type="compositionally biased region" description="Low complexity" evidence="1">
    <location>
        <begin position="34"/>
        <end position="45"/>
    </location>
</feature>